<comment type="caution">
    <text evidence="2">The sequence shown here is derived from an EMBL/GenBank/DDBJ whole genome shotgun (WGS) entry which is preliminary data.</text>
</comment>
<protein>
    <submittedName>
        <fullName evidence="2">Uncharacterized protein</fullName>
    </submittedName>
</protein>
<evidence type="ECO:0000313" key="3">
    <source>
        <dbReference type="Proteomes" id="UP001139648"/>
    </source>
</evidence>
<accession>A0A9X2GE04</accession>
<keyword evidence="3" id="KW-1185">Reference proteome</keyword>
<feature type="region of interest" description="Disordered" evidence="1">
    <location>
        <begin position="50"/>
        <end position="70"/>
    </location>
</feature>
<organism evidence="2 3">
    <name type="scientific">Nonomuraea thailandensis</name>
    <dbReference type="NCBI Taxonomy" id="1188745"/>
    <lineage>
        <taxon>Bacteria</taxon>
        <taxon>Bacillati</taxon>
        <taxon>Actinomycetota</taxon>
        <taxon>Actinomycetes</taxon>
        <taxon>Streptosporangiales</taxon>
        <taxon>Streptosporangiaceae</taxon>
        <taxon>Nonomuraea</taxon>
    </lineage>
</organism>
<evidence type="ECO:0000313" key="2">
    <source>
        <dbReference type="EMBL" id="MCP2353626.1"/>
    </source>
</evidence>
<reference evidence="2" key="1">
    <citation type="submission" date="2022-06" db="EMBL/GenBank/DDBJ databases">
        <title>Sequencing the genomes of 1000 actinobacteria strains.</title>
        <authorList>
            <person name="Klenk H.-P."/>
        </authorList>
    </citation>
    <scope>NUCLEOTIDE SEQUENCE</scope>
    <source>
        <strain evidence="2">DSM 46694</strain>
    </source>
</reference>
<dbReference type="Proteomes" id="UP001139648">
    <property type="component" value="Unassembled WGS sequence"/>
</dbReference>
<evidence type="ECO:0000256" key="1">
    <source>
        <dbReference type="SAM" id="MobiDB-lite"/>
    </source>
</evidence>
<sequence>MNERDRPRMTAVKWRRMRAARPMGWFWRLRRRQYRRPALPGRQLRCATPTRQHHLAPGSGQLPAGQRRDVHCRRSSAWPLPRLDRLPCWIVKAQVGQCEETVGGGERPDEKGCDLRGRRVIAPMPASVRGMRSGT</sequence>
<name>A0A9X2GE04_9ACTN</name>
<proteinExistence type="predicted"/>
<dbReference type="AlphaFoldDB" id="A0A9X2GE04"/>
<gene>
    <name evidence="2" type="ORF">HD597_000646</name>
</gene>
<dbReference type="EMBL" id="JAMZEB010000001">
    <property type="protein sequence ID" value="MCP2353626.1"/>
    <property type="molecule type" value="Genomic_DNA"/>
</dbReference>